<evidence type="ECO:0000313" key="2">
    <source>
        <dbReference type="EMBL" id="QUD90010.1"/>
    </source>
</evidence>
<evidence type="ECO:0000313" key="3">
    <source>
        <dbReference type="Proteomes" id="UP000676409"/>
    </source>
</evidence>
<name>A0A975G348_9CAUL</name>
<gene>
    <name evidence="2" type="ORF">KCG34_09165</name>
</gene>
<keyword evidence="3" id="KW-1185">Reference proteome</keyword>
<feature type="chain" id="PRO_5037584331" description="Secreted protein" evidence="1">
    <location>
        <begin position="23"/>
        <end position="174"/>
    </location>
</feature>
<accession>A0A975G348</accession>
<dbReference type="KEGG" id="caul:KCG34_09165"/>
<reference evidence="2" key="1">
    <citation type="submission" date="2021-04" db="EMBL/GenBank/DDBJ databases">
        <title>The complete genome sequence of Caulobacter sp. S6.</title>
        <authorList>
            <person name="Tang Y."/>
            <person name="Ouyang W."/>
            <person name="Liu Q."/>
            <person name="Huang B."/>
            <person name="Guo Z."/>
            <person name="Lei P."/>
        </authorList>
    </citation>
    <scope>NUCLEOTIDE SEQUENCE</scope>
    <source>
        <strain evidence="2">S6</strain>
    </source>
</reference>
<dbReference type="Proteomes" id="UP000676409">
    <property type="component" value="Chromosome"/>
</dbReference>
<dbReference type="RefSeq" id="WP_211940061.1">
    <property type="nucleotide sequence ID" value="NZ_CP073078.1"/>
</dbReference>
<protein>
    <recommendedName>
        <fullName evidence="4">Secreted protein</fullName>
    </recommendedName>
</protein>
<sequence>MKRTAATALVLALSVWGGGAHAQIQGPMREQLIAAMENICKARSASQQVLSPEMSSALCECGINYAMDRVTADQLVRSSADFRRGETPPWLTKLSIDAAAYCLTNLSKQYSSAQPLRKRGHAEASQDAGVSTYVVPVDKGPAVGVPTAPTRPEECSSYVLKVVTDPSQSVCSRK</sequence>
<proteinExistence type="predicted"/>
<organism evidence="2 3">
    <name type="scientific">Phenylobacterium montanum</name>
    <dbReference type="NCBI Taxonomy" id="2823693"/>
    <lineage>
        <taxon>Bacteria</taxon>
        <taxon>Pseudomonadati</taxon>
        <taxon>Pseudomonadota</taxon>
        <taxon>Alphaproteobacteria</taxon>
        <taxon>Caulobacterales</taxon>
        <taxon>Caulobacteraceae</taxon>
        <taxon>Phenylobacterium</taxon>
    </lineage>
</organism>
<dbReference type="AlphaFoldDB" id="A0A975G348"/>
<dbReference type="EMBL" id="CP073078">
    <property type="protein sequence ID" value="QUD90010.1"/>
    <property type="molecule type" value="Genomic_DNA"/>
</dbReference>
<keyword evidence="1" id="KW-0732">Signal</keyword>
<feature type="signal peptide" evidence="1">
    <location>
        <begin position="1"/>
        <end position="22"/>
    </location>
</feature>
<evidence type="ECO:0008006" key="4">
    <source>
        <dbReference type="Google" id="ProtNLM"/>
    </source>
</evidence>
<evidence type="ECO:0000256" key="1">
    <source>
        <dbReference type="SAM" id="SignalP"/>
    </source>
</evidence>